<dbReference type="OrthoDB" id="2186753at2"/>
<evidence type="ECO:0000256" key="1">
    <source>
        <dbReference type="SAM" id="Phobius"/>
    </source>
</evidence>
<protein>
    <submittedName>
        <fullName evidence="2">Uncharacterized protein</fullName>
    </submittedName>
</protein>
<evidence type="ECO:0000313" key="3">
    <source>
        <dbReference type="Proteomes" id="UP000013840"/>
    </source>
</evidence>
<keyword evidence="1" id="KW-1133">Transmembrane helix</keyword>
<reference evidence="2 3" key="1">
    <citation type="submission" date="2013-02" db="EMBL/GenBank/DDBJ databases">
        <title>The Genome Sequence of Enterococcus caccae BAA-1240.</title>
        <authorList>
            <consortium name="The Broad Institute Genome Sequencing Platform"/>
            <consortium name="The Broad Institute Genome Sequencing Center for Infectious Disease"/>
            <person name="Earl A.M."/>
            <person name="Gilmore M.S."/>
            <person name="Lebreton F."/>
            <person name="Walker B."/>
            <person name="Young S.K."/>
            <person name="Zeng Q."/>
            <person name="Gargeya S."/>
            <person name="Fitzgerald M."/>
            <person name="Haas B."/>
            <person name="Abouelleil A."/>
            <person name="Alvarado L."/>
            <person name="Arachchi H.M."/>
            <person name="Berlin A.M."/>
            <person name="Chapman S.B."/>
            <person name="Dewar J."/>
            <person name="Goldberg J."/>
            <person name="Griggs A."/>
            <person name="Gujja S."/>
            <person name="Hansen M."/>
            <person name="Howarth C."/>
            <person name="Imamovic A."/>
            <person name="Larimer J."/>
            <person name="McCowan C."/>
            <person name="Murphy C."/>
            <person name="Neiman D."/>
            <person name="Pearson M."/>
            <person name="Priest M."/>
            <person name="Roberts A."/>
            <person name="Saif S."/>
            <person name="Shea T."/>
            <person name="Sisk P."/>
            <person name="Sykes S."/>
            <person name="Wortman J."/>
            <person name="Nusbaum C."/>
            <person name="Birren B."/>
        </authorList>
    </citation>
    <scope>NUCLEOTIDE SEQUENCE [LARGE SCALE GENOMIC DNA]</scope>
    <source>
        <strain evidence="2 3">ATCC BAA-1240</strain>
    </source>
</reference>
<dbReference type="STRING" id="317735.RU98_GL001005"/>
<dbReference type="Proteomes" id="UP000013840">
    <property type="component" value="Unassembled WGS sequence"/>
</dbReference>
<keyword evidence="1" id="KW-0472">Membrane</keyword>
<keyword evidence="3" id="KW-1185">Reference proteome</keyword>
<sequence length="222" mass="25820">MSVLDWLFIGLLSIASLCLVFVLVFILLSVSTKQRMTELRKKKKLRNEKKQKRRKKEIIFLKRKSKSQLVTAVVMFFCGALFMAGSFYSRHYQQTHLSQRDSEAIVQGYYLINNIEEQLQAASTSENKAKISKNIIELAGRLTSYGARMADVRLSVEGQSTLTRMYQLMKELGVNLNNQPKEFLDNEQRLEEFTNDIKKAKTQQKKVFSYFKVNEDALKKRK</sequence>
<accession>R3WQG7</accession>
<dbReference type="RefSeq" id="WP_010770688.1">
    <property type="nucleotide sequence ID" value="NZ_KB946332.1"/>
</dbReference>
<dbReference type="eggNOG" id="ENOG5032KQ3">
    <property type="taxonomic scope" value="Bacteria"/>
</dbReference>
<organism evidence="2 3">
    <name type="scientific">Enterococcus caccae ATCC BAA-1240</name>
    <dbReference type="NCBI Taxonomy" id="1158612"/>
    <lineage>
        <taxon>Bacteria</taxon>
        <taxon>Bacillati</taxon>
        <taxon>Bacillota</taxon>
        <taxon>Bacilli</taxon>
        <taxon>Lactobacillales</taxon>
        <taxon>Enterococcaceae</taxon>
        <taxon>Enterococcus</taxon>
    </lineage>
</organism>
<comment type="caution">
    <text evidence="2">The sequence shown here is derived from an EMBL/GenBank/DDBJ whole genome shotgun (WGS) entry which is preliminary data.</text>
</comment>
<evidence type="ECO:0000313" key="2">
    <source>
        <dbReference type="EMBL" id="EOL50086.1"/>
    </source>
</evidence>
<feature type="transmembrane region" description="Helical" evidence="1">
    <location>
        <begin position="69"/>
        <end position="88"/>
    </location>
</feature>
<keyword evidence="1" id="KW-0812">Transmembrane</keyword>
<gene>
    <name evidence="2" type="ORF">UC7_00505</name>
</gene>
<name>R3WQG7_9ENTE</name>
<dbReference type="PATRIC" id="fig|1158612.3.peg.509"/>
<dbReference type="AlphaFoldDB" id="R3WQG7"/>
<dbReference type="EMBL" id="AJAU01000006">
    <property type="protein sequence ID" value="EOL50086.1"/>
    <property type="molecule type" value="Genomic_DNA"/>
</dbReference>
<feature type="transmembrane region" description="Helical" evidence="1">
    <location>
        <begin position="6"/>
        <end position="30"/>
    </location>
</feature>
<proteinExistence type="predicted"/>